<evidence type="ECO:0000313" key="1">
    <source>
        <dbReference type="EMBL" id="MXQ54051.1"/>
    </source>
</evidence>
<name>A0A6I4VU60_9BACL</name>
<dbReference type="Proteomes" id="UP000430692">
    <property type="component" value="Unassembled WGS sequence"/>
</dbReference>
<accession>A0A6I4VU60</accession>
<evidence type="ECO:0000313" key="2">
    <source>
        <dbReference type="Proteomes" id="UP000430692"/>
    </source>
</evidence>
<proteinExistence type="predicted"/>
<comment type="caution">
    <text evidence="1">The sequence shown here is derived from an EMBL/GenBank/DDBJ whole genome shotgun (WGS) entry which is preliminary data.</text>
</comment>
<reference evidence="1 2" key="1">
    <citation type="submission" date="2019-12" db="EMBL/GenBank/DDBJ databases">
        <title>Whole-genome analyses of novel actinobacteria.</title>
        <authorList>
            <person name="Sahin N."/>
            <person name="Saygin H."/>
        </authorList>
    </citation>
    <scope>NUCLEOTIDE SEQUENCE [LARGE SCALE GENOMIC DNA]</scope>
    <source>
        <strain evidence="1 2">KC615</strain>
    </source>
</reference>
<gene>
    <name evidence="1" type="ORF">GSM42_10040</name>
</gene>
<keyword evidence="2" id="KW-1185">Reference proteome</keyword>
<dbReference type="AlphaFoldDB" id="A0A6I4VU60"/>
<dbReference type="RefSeq" id="WP_160801414.1">
    <property type="nucleotide sequence ID" value="NZ_WUUL01000006.1"/>
</dbReference>
<organism evidence="1 2">
    <name type="scientific">Shimazuella alba</name>
    <dbReference type="NCBI Taxonomy" id="2690964"/>
    <lineage>
        <taxon>Bacteria</taxon>
        <taxon>Bacillati</taxon>
        <taxon>Bacillota</taxon>
        <taxon>Bacilli</taxon>
        <taxon>Bacillales</taxon>
        <taxon>Thermoactinomycetaceae</taxon>
        <taxon>Shimazuella</taxon>
    </lineage>
</organism>
<dbReference type="EMBL" id="WUUL01000006">
    <property type="protein sequence ID" value="MXQ54051.1"/>
    <property type="molecule type" value="Genomic_DNA"/>
</dbReference>
<protein>
    <submittedName>
        <fullName evidence="1">Uncharacterized protein</fullName>
    </submittedName>
</protein>
<sequence>MMTSVLNPITSGPIIVVNHFEYEKEGSSERFKAGFINPSKGRAASGYAVRLSGWYIFQRDEQYIQLMEGCKLTIDTPVRRIDYYPYGIVEVTDKKGKLLRTMKKKADIKFAFSILRYPAKLERFLTS</sequence>